<proteinExistence type="predicted"/>
<evidence type="ECO:0000256" key="1">
    <source>
        <dbReference type="SAM" id="Coils"/>
    </source>
</evidence>
<sequence>MSEYGVGRDQVDTTAEPVPAGEPGDLVAEGELIAEPVEEPVEEYADPQEWIGGLISALERAEQGIGSGPRDALMARIKLAQAYSELGDTVQAAPLAVTNVAQARVLFPSSEGMLRQLREFRDAACEAAGWTAAMMREPEAPDAEAFEQPSELVSRAAAVAAAAETNESAMPYDPAEDFSAERVGTGIPAAASGASASAATTAAAAAASPSAGAPTAGSPAASTPATGTPAANFAAEPDPAAAVTEGHQFTDPEPAGAVIHEFVRRPQEPDALQWAAEVQAALTQPAELAIPTPPEPEYAEEVEPALASADLADLSDLADLAAIEEIIRLRYELREAQRTIERLRHVNRKLREALEFDQEP</sequence>
<accession>A0ABS5L338</accession>
<dbReference type="EMBL" id="JAAFYZ010000196">
    <property type="protein sequence ID" value="MBS2552555.1"/>
    <property type="molecule type" value="Genomic_DNA"/>
</dbReference>
<feature type="region of interest" description="Disordered" evidence="2">
    <location>
        <begin position="1"/>
        <end position="24"/>
    </location>
</feature>
<comment type="caution">
    <text evidence="3">The sequence shown here is derived from an EMBL/GenBank/DDBJ whole genome shotgun (WGS) entry which is preliminary data.</text>
</comment>
<feature type="region of interest" description="Disordered" evidence="2">
    <location>
        <begin position="209"/>
        <end position="233"/>
    </location>
</feature>
<keyword evidence="1" id="KW-0175">Coiled coil</keyword>
<gene>
    <name evidence="3" type="ORF">KGQ19_37440</name>
</gene>
<dbReference type="RefSeq" id="WP_212018249.1">
    <property type="nucleotide sequence ID" value="NZ_JAAFYZ010000196.1"/>
</dbReference>
<protein>
    <submittedName>
        <fullName evidence="3">Uncharacterized protein</fullName>
    </submittedName>
</protein>
<feature type="coiled-coil region" evidence="1">
    <location>
        <begin position="326"/>
        <end position="353"/>
    </location>
</feature>
<keyword evidence="4" id="KW-1185">Reference proteome</keyword>
<name>A0ABS5L338_9ACTN</name>
<dbReference type="Proteomes" id="UP000730482">
    <property type="component" value="Unassembled WGS sequence"/>
</dbReference>
<organism evidence="3 4">
    <name type="scientific">Catenulispora pinistramenti</name>
    <dbReference type="NCBI Taxonomy" id="2705254"/>
    <lineage>
        <taxon>Bacteria</taxon>
        <taxon>Bacillati</taxon>
        <taxon>Actinomycetota</taxon>
        <taxon>Actinomycetes</taxon>
        <taxon>Catenulisporales</taxon>
        <taxon>Catenulisporaceae</taxon>
        <taxon>Catenulispora</taxon>
    </lineage>
</organism>
<reference evidence="3 4" key="1">
    <citation type="submission" date="2020-02" db="EMBL/GenBank/DDBJ databases">
        <title>Acidophilic actinobacteria isolated from forest soil.</title>
        <authorList>
            <person name="Golinska P."/>
        </authorList>
    </citation>
    <scope>NUCLEOTIDE SEQUENCE [LARGE SCALE GENOMIC DNA]</scope>
    <source>
        <strain evidence="3 4">NL8</strain>
    </source>
</reference>
<evidence type="ECO:0000256" key="2">
    <source>
        <dbReference type="SAM" id="MobiDB-lite"/>
    </source>
</evidence>
<evidence type="ECO:0000313" key="4">
    <source>
        <dbReference type="Proteomes" id="UP000730482"/>
    </source>
</evidence>
<evidence type="ECO:0000313" key="3">
    <source>
        <dbReference type="EMBL" id="MBS2552555.1"/>
    </source>
</evidence>